<evidence type="ECO:0000256" key="20">
    <source>
        <dbReference type="ARBA" id="ARBA00049386"/>
    </source>
</evidence>
<dbReference type="InterPro" id="IPR052388">
    <property type="entry name" value="Peroxisomal_t2-enoyl-CoA_red"/>
</dbReference>
<evidence type="ECO:0000256" key="21">
    <source>
        <dbReference type="ARBA" id="ARBA00049559"/>
    </source>
</evidence>
<keyword evidence="4" id="KW-0444">Lipid biosynthesis</keyword>
<keyword evidence="6" id="KW-0276">Fatty acid metabolism</keyword>
<reference evidence="23 24" key="1">
    <citation type="submission" date="2014-02" db="EMBL/GenBank/DDBJ databases">
        <title>The small core and large imbalanced accessory genome model reveals a collaborative survival strategy of Sorangium cellulosum strains in nature.</title>
        <authorList>
            <person name="Han K."/>
            <person name="Peng R."/>
            <person name="Blom J."/>
            <person name="Li Y.-Z."/>
        </authorList>
    </citation>
    <scope>NUCLEOTIDE SEQUENCE [LARGE SCALE GENOMIC DNA]</scope>
    <source>
        <strain evidence="23 24">So0149</strain>
    </source>
</reference>
<protein>
    <recommendedName>
        <fullName evidence="15">Peroxisomal trans-2-enoyl-CoA reductase</fullName>
        <ecNumber evidence="14">1.3.1.38</ecNumber>
    </recommendedName>
</protein>
<evidence type="ECO:0000256" key="7">
    <source>
        <dbReference type="ARBA" id="ARBA00022857"/>
    </source>
</evidence>
<keyword evidence="10" id="KW-0576">Peroxisome</keyword>
<keyword evidence="5" id="KW-0597">Phosphoprotein</keyword>
<evidence type="ECO:0000256" key="6">
    <source>
        <dbReference type="ARBA" id="ARBA00022832"/>
    </source>
</evidence>
<comment type="caution">
    <text evidence="23">The sequence shown here is derived from an EMBL/GenBank/DDBJ whole genome shotgun (WGS) entry which is preliminary data.</text>
</comment>
<accession>A0A150R4F2</accession>
<dbReference type="GO" id="GO:0006633">
    <property type="term" value="P:fatty acid biosynthetic process"/>
    <property type="evidence" value="ECO:0007669"/>
    <property type="project" value="UniProtKB-KW"/>
</dbReference>
<dbReference type="PRINTS" id="PR00080">
    <property type="entry name" value="SDRFAMILY"/>
</dbReference>
<comment type="catalytic activity">
    <reaction evidence="20">
        <text>(2E)-decenoyl-CoA + NADPH + H(+) = decanoyl-CoA + NADP(+)</text>
        <dbReference type="Rhea" id="RHEA:44960"/>
        <dbReference type="ChEBI" id="CHEBI:15378"/>
        <dbReference type="ChEBI" id="CHEBI:57783"/>
        <dbReference type="ChEBI" id="CHEBI:58349"/>
        <dbReference type="ChEBI" id="CHEBI:61406"/>
        <dbReference type="ChEBI" id="CHEBI:61430"/>
    </reaction>
    <physiologicalReaction direction="left-to-right" evidence="20">
        <dbReference type="Rhea" id="RHEA:44961"/>
    </physiologicalReaction>
</comment>
<evidence type="ECO:0000256" key="3">
    <source>
        <dbReference type="ARBA" id="ARBA00006484"/>
    </source>
</evidence>
<dbReference type="InterPro" id="IPR057326">
    <property type="entry name" value="KR_dom"/>
</dbReference>
<comment type="catalytic activity">
    <reaction evidence="21">
        <text>(2E)-octenoyl-CoA + NADPH + H(+) = octanoyl-CoA + NADP(+)</text>
        <dbReference type="Rhea" id="RHEA:44952"/>
        <dbReference type="ChEBI" id="CHEBI:15378"/>
        <dbReference type="ChEBI" id="CHEBI:57386"/>
        <dbReference type="ChEBI" id="CHEBI:57783"/>
        <dbReference type="ChEBI" id="CHEBI:58349"/>
        <dbReference type="ChEBI" id="CHEBI:62242"/>
    </reaction>
    <physiologicalReaction direction="left-to-right" evidence="21">
        <dbReference type="Rhea" id="RHEA:44953"/>
    </physiologicalReaction>
</comment>
<evidence type="ECO:0000256" key="17">
    <source>
        <dbReference type="ARBA" id="ARBA00048686"/>
    </source>
</evidence>
<evidence type="ECO:0000256" key="15">
    <source>
        <dbReference type="ARBA" id="ARBA00041063"/>
    </source>
</evidence>
<name>A0A150R4F2_SORCE</name>
<dbReference type="SMART" id="SM00822">
    <property type="entry name" value="PKS_KR"/>
    <property type="match status" value="1"/>
</dbReference>
<dbReference type="EC" id="1.3.1.38" evidence="14"/>
<evidence type="ECO:0000256" key="12">
    <source>
        <dbReference type="ARBA" id="ARBA00037124"/>
    </source>
</evidence>
<comment type="subcellular location">
    <subcellularLocation>
        <location evidence="1">Peroxisome</location>
    </subcellularLocation>
</comment>
<sequence>MTQARSIFAPGLFADQVALVTGGGSGIGLACARELASLGARVAICGRKPDKLAAAAKALAEDGVAEADVLAAPCDIREPEQIAAFVGQVLGRFGRIDVLVNNAGGQFPSPAIDMTPKGWEAVVRNNLNGTFFMTREVAQRAMFPARRGRIVNVTASVSRGFPGMAHTGAARAGVENLTRSLAVEWAAHGIRINAVAPGSNIRSSGTSQYGDELLELARRATPLKRLATPEEVSRLIVFLASDQNDFITGAVYGIDGGQPLWGDLWSIPEPGGAPGAPPDGKG</sequence>
<dbReference type="Proteomes" id="UP000075515">
    <property type="component" value="Unassembled WGS sequence"/>
</dbReference>
<dbReference type="EMBL" id="JEMC01004179">
    <property type="protein sequence ID" value="KYF75137.1"/>
    <property type="molecule type" value="Genomic_DNA"/>
</dbReference>
<dbReference type="InterPro" id="IPR036291">
    <property type="entry name" value="NAD(P)-bd_dom_sf"/>
</dbReference>
<comment type="catalytic activity">
    <reaction evidence="18">
        <text>(2E)-hexenoyl-CoA + NADPH + H(+) = hexanoyl-CoA + NADP(+)</text>
        <dbReference type="Rhea" id="RHEA:44956"/>
        <dbReference type="ChEBI" id="CHEBI:15378"/>
        <dbReference type="ChEBI" id="CHEBI:57783"/>
        <dbReference type="ChEBI" id="CHEBI:58349"/>
        <dbReference type="ChEBI" id="CHEBI:62077"/>
        <dbReference type="ChEBI" id="CHEBI:62620"/>
    </reaction>
    <physiologicalReaction direction="left-to-right" evidence="18">
        <dbReference type="Rhea" id="RHEA:44957"/>
    </physiologicalReaction>
</comment>
<comment type="function">
    <text evidence="12">Participates in chain elongation of fatty acids. Catalyzes the reduction of trans-2-enoyl-CoAs of varying chain lengths from 6:1 to 16:1, having maximum activity with 10:1 CoA. Has no 2,4-dienoyl-CoA reductase activity.</text>
</comment>
<evidence type="ECO:0000256" key="16">
    <source>
        <dbReference type="ARBA" id="ARBA00047570"/>
    </source>
</evidence>
<dbReference type="PANTHER" id="PTHR24317:SF7">
    <property type="entry name" value="PEROXISOMAL TRANS-2-ENOYL-COA REDUCTASE"/>
    <property type="match status" value="1"/>
</dbReference>
<dbReference type="GO" id="GO:0019166">
    <property type="term" value="F:trans-2-enoyl-CoA reductase (NADPH) activity"/>
    <property type="evidence" value="ECO:0007669"/>
    <property type="project" value="UniProtKB-EC"/>
</dbReference>
<dbReference type="Gene3D" id="3.40.50.720">
    <property type="entry name" value="NAD(P)-binding Rossmann-like Domain"/>
    <property type="match status" value="1"/>
</dbReference>
<comment type="catalytic activity">
    <reaction evidence="19">
        <text>a (2E)-enoyl-CoA + NADPH + H(+) = a 2,3-saturated acyl-CoA + NADP(+)</text>
        <dbReference type="Rhea" id="RHEA:33763"/>
        <dbReference type="ChEBI" id="CHEBI:15378"/>
        <dbReference type="ChEBI" id="CHEBI:57783"/>
        <dbReference type="ChEBI" id="CHEBI:58349"/>
        <dbReference type="ChEBI" id="CHEBI:58856"/>
        <dbReference type="ChEBI" id="CHEBI:65111"/>
        <dbReference type="EC" id="1.3.1.38"/>
    </reaction>
    <physiologicalReaction direction="left-to-right" evidence="19">
        <dbReference type="Rhea" id="RHEA:33764"/>
    </physiologicalReaction>
</comment>
<evidence type="ECO:0000256" key="1">
    <source>
        <dbReference type="ARBA" id="ARBA00004275"/>
    </source>
</evidence>
<dbReference type="PRINTS" id="PR00081">
    <property type="entry name" value="GDHRDH"/>
</dbReference>
<evidence type="ECO:0000256" key="11">
    <source>
        <dbReference type="ARBA" id="ARBA00023160"/>
    </source>
</evidence>
<comment type="subunit">
    <text evidence="13">Interacts with PEX5, probably required to target it into peroxisomes.</text>
</comment>
<evidence type="ECO:0000256" key="2">
    <source>
        <dbReference type="ARBA" id="ARBA00005189"/>
    </source>
</evidence>
<keyword evidence="7" id="KW-0521">NADP</keyword>
<evidence type="ECO:0000256" key="18">
    <source>
        <dbReference type="ARBA" id="ARBA00049108"/>
    </source>
</evidence>
<feature type="domain" description="Ketoreductase" evidence="22">
    <location>
        <begin position="16"/>
        <end position="204"/>
    </location>
</feature>
<dbReference type="FunFam" id="3.40.50.720:FF:000084">
    <property type="entry name" value="Short-chain dehydrogenase reductase"/>
    <property type="match status" value="1"/>
</dbReference>
<evidence type="ECO:0000256" key="19">
    <source>
        <dbReference type="ARBA" id="ARBA00049251"/>
    </source>
</evidence>
<keyword evidence="11" id="KW-0275">Fatty acid biosynthesis</keyword>
<evidence type="ECO:0000313" key="24">
    <source>
        <dbReference type="Proteomes" id="UP000075515"/>
    </source>
</evidence>
<keyword evidence="8" id="KW-0560">Oxidoreductase</keyword>
<dbReference type="SUPFAM" id="SSF51735">
    <property type="entry name" value="NAD(P)-binding Rossmann-fold domains"/>
    <property type="match status" value="1"/>
</dbReference>
<dbReference type="AlphaFoldDB" id="A0A150R4F2"/>
<evidence type="ECO:0000259" key="22">
    <source>
        <dbReference type="SMART" id="SM00822"/>
    </source>
</evidence>
<evidence type="ECO:0000256" key="4">
    <source>
        <dbReference type="ARBA" id="ARBA00022516"/>
    </source>
</evidence>
<evidence type="ECO:0000256" key="13">
    <source>
        <dbReference type="ARBA" id="ARBA00038622"/>
    </source>
</evidence>
<evidence type="ECO:0000256" key="5">
    <source>
        <dbReference type="ARBA" id="ARBA00022553"/>
    </source>
</evidence>
<organism evidence="23 24">
    <name type="scientific">Sorangium cellulosum</name>
    <name type="common">Polyangium cellulosum</name>
    <dbReference type="NCBI Taxonomy" id="56"/>
    <lineage>
        <taxon>Bacteria</taxon>
        <taxon>Pseudomonadati</taxon>
        <taxon>Myxococcota</taxon>
        <taxon>Polyangia</taxon>
        <taxon>Polyangiales</taxon>
        <taxon>Polyangiaceae</taxon>
        <taxon>Sorangium</taxon>
    </lineage>
</organism>
<evidence type="ECO:0000256" key="9">
    <source>
        <dbReference type="ARBA" id="ARBA00023098"/>
    </source>
</evidence>
<comment type="pathway">
    <text evidence="2">Lipid metabolism.</text>
</comment>
<comment type="similarity">
    <text evidence="3">Belongs to the short-chain dehydrogenases/reductases (SDR) family.</text>
</comment>
<keyword evidence="9" id="KW-0443">Lipid metabolism</keyword>
<dbReference type="InterPro" id="IPR002347">
    <property type="entry name" value="SDR_fam"/>
</dbReference>
<gene>
    <name evidence="23" type="ORF">BE18_22660</name>
</gene>
<evidence type="ECO:0000313" key="23">
    <source>
        <dbReference type="EMBL" id="KYF75137.1"/>
    </source>
</evidence>
<comment type="catalytic activity">
    <reaction evidence="17">
        <text>(2E)-tetradecenoyl-CoA + NADPH + H(+) = tetradecanoyl-CoA + NADP(+)</text>
        <dbReference type="Rhea" id="RHEA:44968"/>
        <dbReference type="ChEBI" id="CHEBI:15378"/>
        <dbReference type="ChEBI" id="CHEBI:57385"/>
        <dbReference type="ChEBI" id="CHEBI:57783"/>
        <dbReference type="ChEBI" id="CHEBI:58349"/>
        <dbReference type="ChEBI" id="CHEBI:61405"/>
    </reaction>
    <physiologicalReaction direction="left-to-right" evidence="17">
        <dbReference type="Rhea" id="RHEA:44969"/>
    </physiologicalReaction>
</comment>
<dbReference type="PROSITE" id="PS51257">
    <property type="entry name" value="PROKAR_LIPOPROTEIN"/>
    <property type="match status" value="1"/>
</dbReference>
<comment type="catalytic activity">
    <reaction evidence="16">
        <text>(2E)-dodecenoyl-CoA + NADPH + H(+) = dodecanoyl-CoA + NADP(+)</text>
        <dbReference type="Rhea" id="RHEA:44964"/>
        <dbReference type="ChEBI" id="CHEBI:15378"/>
        <dbReference type="ChEBI" id="CHEBI:57330"/>
        <dbReference type="ChEBI" id="CHEBI:57375"/>
        <dbReference type="ChEBI" id="CHEBI:57783"/>
        <dbReference type="ChEBI" id="CHEBI:58349"/>
    </reaction>
    <physiologicalReaction direction="left-to-right" evidence="16">
        <dbReference type="Rhea" id="RHEA:44965"/>
    </physiologicalReaction>
</comment>
<proteinExistence type="inferred from homology"/>
<evidence type="ECO:0000256" key="8">
    <source>
        <dbReference type="ARBA" id="ARBA00023002"/>
    </source>
</evidence>
<dbReference type="Pfam" id="PF13561">
    <property type="entry name" value="adh_short_C2"/>
    <property type="match status" value="1"/>
</dbReference>
<dbReference type="PANTHER" id="PTHR24317">
    <property type="entry name" value="PEROXISOMAL TRANS-2-ENOYL-COA REDUCTASE"/>
    <property type="match status" value="1"/>
</dbReference>
<evidence type="ECO:0000256" key="14">
    <source>
        <dbReference type="ARBA" id="ARBA00038849"/>
    </source>
</evidence>
<evidence type="ECO:0000256" key="10">
    <source>
        <dbReference type="ARBA" id="ARBA00023140"/>
    </source>
</evidence>